<dbReference type="Proteomes" id="UP000183658">
    <property type="component" value="Unassembled WGS sequence"/>
</dbReference>
<keyword evidence="3" id="KW-1185">Reference proteome</keyword>
<name>A0A1H9RNH9_FLAFI</name>
<evidence type="ECO:0000259" key="1">
    <source>
        <dbReference type="PROSITE" id="PS50056"/>
    </source>
</evidence>
<dbReference type="PROSITE" id="PS50056">
    <property type="entry name" value="TYR_PHOSPHATASE_2"/>
    <property type="match status" value="1"/>
</dbReference>
<feature type="domain" description="Tyrosine specific protein phosphatases" evidence="1">
    <location>
        <begin position="113"/>
        <end position="162"/>
    </location>
</feature>
<accession>A0A1H9RNH9</accession>
<dbReference type="OrthoDB" id="9814896at2"/>
<protein>
    <submittedName>
        <fullName evidence="2">Tyrosine phosphatase family protein</fullName>
    </submittedName>
</protein>
<dbReference type="SUPFAM" id="SSF52799">
    <property type="entry name" value="(Phosphotyrosine protein) phosphatases II"/>
    <property type="match status" value="1"/>
</dbReference>
<dbReference type="EMBL" id="FOFZ01000022">
    <property type="protein sequence ID" value="SER73633.1"/>
    <property type="molecule type" value="Genomic_DNA"/>
</dbReference>
<organism evidence="2 3">
    <name type="scientific">Flavobacterium frigoris</name>
    <dbReference type="NCBI Taxonomy" id="229204"/>
    <lineage>
        <taxon>Bacteria</taxon>
        <taxon>Pseudomonadati</taxon>
        <taxon>Bacteroidota</taxon>
        <taxon>Flavobacteriia</taxon>
        <taxon>Flavobacteriales</taxon>
        <taxon>Flavobacteriaceae</taxon>
        <taxon>Flavobacterium</taxon>
    </lineage>
</organism>
<dbReference type="InterPro" id="IPR029021">
    <property type="entry name" value="Prot-tyrosine_phosphatase-like"/>
</dbReference>
<evidence type="ECO:0000313" key="3">
    <source>
        <dbReference type="Proteomes" id="UP000183658"/>
    </source>
</evidence>
<dbReference type="AlphaFoldDB" id="A0A1H9RNH9"/>
<reference evidence="3" key="1">
    <citation type="submission" date="2016-10" db="EMBL/GenBank/DDBJ databases">
        <authorList>
            <person name="Varghese N."/>
            <person name="Submissions S."/>
        </authorList>
    </citation>
    <scope>NUCLEOTIDE SEQUENCE [LARGE SCALE GENOMIC DNA]</scope>
    <source>
        <strain evidence="3">DSM 15719</strain>
    </source>
</reference>
<dbReference type="InterPro" id="IPR055214">
    <property type="entry name" value="PTP-NADK"/>
</dbReference>
<dbReference type="CDD" id="cd14529">
    <property type="entry name" value="TpbA-like"/>
    <property type="match status" value="1"/>
</dbReference>
<dbReference type="Pfam" id="PF22741">
    <property type="entry name" value="PTP-NADK"/>
    <property type="match status" value="1"/>
</dbReference>
<proteinExistence type="predicted"/>
<evidence type="ECO:0000313" key="2">
    <source>
        <dbReference type="EMBL" id="SER73633.1"/>
    </source>
</evidence>
<dbReference type="InterPro" id="IPR000387">
    <property type="entry name" value="Tyr_Pase_dom"/>
</dbReference>
<sequence length="193" mass="22019">MKKKIIGFSLLVLLLVFAGKYVYDMNINHNFETITVGKVYKSGVIPPDEIESYVKKYHIKSIVDLRMPGTNDLVLNPEKIGEIQAEKNAVAKIKGVNYFGNPSEQVPNKKNIEIFAKIMDNTTNYPVLIHCYHGTGRAELYSALYRIEYENFTNEAARQGVRTLVKFSSFDDGTPKGEYLKAYKTRRELPTEK</sequence>
<gene>
    <name evidence="2" type="ORF">SAMN05444355_12218</name>
</gene>
<dbReference type="Gene3D" id="3.90.190.10">
    <property type="entry name" value="Protein tyrosine phosphatase superfamily"/>
    <property type="match status" value="1"/>
</dbReference>
<dbReference type="RefSeq" id="WP_074724674.1">
    <property type="nucleotide sequence ID" value="NZ_CBCRVS010000025.1"/>
</dbReference>